<reference evidence="11" key="5">
    <citation type="journal article" date="2018" name="Nat. Plants">
        <title>Whole-genome landscape of Medicago truncatula symbiotic genes.</title>
        <authorList>
            <person name="Pecrix Y."/>
            <person name="Gamas P."/>
            <person name="Carrere S."/>
        </authorList>
    </citation>
    <scope>NUCLEOTIDE SEQUENCE</scope>
    <source>
        <tissue evidence="11">Leaves</tissue>
    </source>
</reference>
<dbReference type="eggNOG" id="ENOG502QW38">
    <property type="taxonomic scope" value="Eukaryota"/>
</dbReference>
<feature type="region of interest" description="Disordered" evidence="8">
    <location>
        <begin position="18"/>
        <end position="40"/>
    </location>
</feature>
<dbReference type="Proteomes" id="UP000002051">
    <property type="component" value="Chromosome 8"/>
</dbReference>
<evidence type="ECO:0000256" key="1">
    <source>
        <dbReference type="ARBA" id="ARBA00004123"/>
    </source>
</evidence>
<dbReference type="PaxDb" id="3880-AES78712"/>
<dbReference type="Gramene" id="rna45916">
    <property type="protein sequence ID" value="RHN39841.1"/>
    <property type="gene ID" value="gene45916"/>
</dbReference>
<dbReference type="Pfam" id="PF03106">
    <property type="entry name" value="WRKY"/>
    <property type="match status" value="1"/>
</dbReference>
<sequence length="338" mass="37274">MEVDWDLHAVVRGYTNLTSSSSSSTTTSTTTLATSSTHSYNNNNNNNNFFSIYPTEQTSQVFSLSNPFETKSSIEELHELCKPFFFKSSSSSQPLSSGSFSYSSPSPKSPHIQPKQLLVNNKLHHHAASAITPRSKRRKIQHKKVCEVQAEKLSSDIWAWRKYGQKPIKGSPYPRGYYRCSSSKGCLARKQVERNKSDPSMFIVTYTGEHSHPAPTHRNSLAGSTRQKPLSPQTVTAEDSSQQPFTKQVSSSTSEAEEEDVTTLLSVKSESKEDLEEMMNDDEEENEFELSDMVVTDDFFEGLDELTGFAGKTVASSGGDCFGDPFAASIALPACGGQ</sequence>
<keyword evidence="2" id="KW-0805">Transcription regulation</keyword>
<dbReference type="OrthoDB" id="662136at2759"/>
<organism evidence="10 13">
    <name type="scientific">Medicago truncatula</name>
    <name type="common">Barrel medic</name>
    <name type="synonym">Medicago tribuloides</name>
    <dbReference type="NCBI Taxonomy" id="3880"/>
    <lineage>
        <taxon>Eukaryota</taxon>
        <taxon>Viridiplantae</taxon>
        <taxon>Streptophyta</taxon>
        <taxon>Embryophyta</taxon>
        <taxon>Tracheophyta</taxon>
        <taxon>Spermatophyta</taxon>
        <taxon>Magnoliopsida</taxon>
        <taxon>eudicotyledons</taxon>
        <taxon>Gunneridae</taxon>
        <taxon>Pentapetalae</taxon>
        <taxon>rosids</taxon>
        <taxon>fabids</taxon>
        <taxon>Fabales</taxon>
        <taxon>Fabaceae</taxon>
        <taxon>Papilionoideae</taxon>
        <taxon>50 kb inversion clade</taxon>
        <taxon>NPAAA clade</taxon>
        <taxon>Hologalegina</taxon>
        <taxon>IRL clade</taxon>
        <taxon>Trifolieae</taxon>
        <taxon>Medicago</taxon>
    </lineage>
</organism>
<evidence type="ECO:0000313" key="13">
    <source>
        <dbReference type="Proteomes" id="UP000002051"/>
    </source>
</evidence>
<keyword evidence="7" id="KW-0175">Coiled coil</keyword>
<dbReference type="PANTHER" id="PTHR32096">
    <property type="entry name" value="WRKY TRANSCRIPTION FACTOR 30-RELATED-RELATED"/>
    <property type="match status" value="1"/>
</dbReference>
<keyword evidence="3" id="KW-0238">DNA-binding</keyword>
<comment type="similarity">
    <text evidence="6">Belongs to the WRKY group II-e family.</text>
</comment>
<dbReference type="Gene3D" id="2.20.25.80">
    <property type="entry name" value="WRKY domain"/>
    <property type="match status" value="1"/>
</dbReference>
<evidence type="ECO:0000256" key="4">
    <source>
        <dbReference type="ARBA" id="ARBA00023163"/>
    </source>
</evidence>
<feature type="coiled-coil region" evidence="7">
    <location>
        <begin position="265"/>
        <end position="292"/>
    </location>
</feature>
<evidence type="ECO:0000256" key="5">
    <source>
        <dbReference type="ARBA" id="ARBA00023242"/>
    </source>
</evidence>
<dbReference type="OMA" id="CKPFFNE"/>
<feature type="compositionally biased region" description="Low complexity" evidence="8">
    <location>
        <begin position="89"/>
        <end position="110"/>
    </location>
</feature>
<dbReference type="Proteomes" id="UP000265566">
    <property type="component" value="Chromosome 8"/>
</dbReference>
<feature type="domain" description="WRKY" evidence="9">
    <location>
        <begin position="149"/>
        <end position="215"/>
    </location>
</feature>
<dbReference type="EMBL" id="CM001224">
    <property type="protein sequence ID" value="KEH18798.1"/>
    <property type="molecule type" value="Genomic_DNA"/>
</dbReference>
<dbReference type="GO" id="GO:0003700">
    <property type="term" value="F:DNA-binding transcription factor activity"/>
    <property type="evidence" value="ECO:0000318"/>
    <property type="project" value="GO_Central"/>
</dbReference>
<proteinExistence type="inferred from homology"/>
<reference evidence="14" key="4">
    <citation type="journal article" date="2018" name="Nat. Plants">
        <title>Whole-genome landscape of Medicago truncatula symbiotic genes.</title>
        <authorList>
            <person name="Pecrix Y."/>
            <person name="Staton S.E."/>
            <person name="Sallet E."/>
            <person name="Lelandais-Briere C."/>
            <person name="Moreau S."/>
            <person name="Carrere S."/>
            <person name="Blein T."/>
            <person name="Jardinaud M.F."/>
            <person name="Latrasse D."/>
            <person name="Zouine M."/>
            <person name="Zahm M."/>
            <person name="Kreplak J."/>
            <person name="Mayjonade B."/>
            <person name="Satge C."/>
            <person name="Perez M."/>
            <person name="Cauet S."/>
            <person name="Marande W."/>
            <person name="Chantry-Darmon C."/>
            <person name="Lopez-Roques C."/>
            <person name="Bouchez O."/>
            <person name="Berard A."/>
            <person name="Debelle F."/>
            <person name="Munos S."/>
            <person name="Bendahmane A."/>
            <person name="Berges H."/>
            <person name="Niebel A."/>
            <person name="Buitink J."/>
            <person name="Frugier F."/>
            <person name="Benhamed M."/>
            <person name="Crespi M."/>
            <person name="Gouzy J."/>
            <person name="Gamas P."/>
        </authorList>
    </citation>
    <scope>NUCLEOTIDE SEQUENCE [LARGE SCALE GENOMIC DNA]</scope>
    <source>
        <strain evidence="14">cv. Jemalong A17</strain>
    </source>
</reference>
<dbReference type="KEGG" id="mtr:25500825"/>
<evidence type="ECO:0000259" key="9">
    <source>
        <dbReference type="PROSITE" id="PS50811"/>
    </source>
</evidence>
<keyword evidence="4" id="KW-0804">Transcription</keyword>
<evidence type="ECO:0000256" key="2">
    <source>
        <dbReference type="ARBA" id="ARBA00023015"/>
    </source>
</evidence>
<evidence type="ECO:0000313" key="11">
    <source>
        <dbReference type="EMBL" id="RHN39841.1"/>
    </source>
</evidence>
<accession>A0A072TPN3</accession>
<dbReference type="SMART" id="SM00774">
    <property type="entry name" value="WRKY"/>
    <property type="match status" value="1"/>
</dbReference>
<name>A0A072TPN3_MEDTR</name>
<reference evidence="12" key="3">
    <citation type="submission" date="2015-04" db="UniProtKB">
        <authorList>
            <consortium name="EnsemblPlants"/>
        </authorList>
    </citation>
    <scope>IDENTIFICATION</scope>
    <source>
        <strain evidence="12">cv. Jemalong A17</strain>
    </source>
</reference>
<reference evidence="10 13" key="1">
    <citation type="journal article" date="2011" name="Nature">
        <title>The Medicago genome provides insight into the evolution of rhizobial symbioses.</title>
        <authorList>
            <person name="Young N.D."/>
            <person name="Debelle F."/>
            <person name="Oldroyd G.E."/>
            <person name="Geurts R."/>
            <person name="Cannon S.B."/>
            <person name="Udvardi M.K."/>
            <person name="Benedito V.A."/>
            <person name="Mayer K.F."/>
            <person name="Gouzy J."/>
            <person name="Schoof H."/>
            <person name="Van de Peer Y."/>
            <person name="Proost S."/>
            <person name="Cook D.R."/>
            <person name="Meyers B.C."/>
            <person name="Spannagl M."/>
            <person name="Cheung F."/>
            <person name="De Mita S."/>
            <person name="Krishnakumar V."/>
            <person name="Gundlach H."/>
            <person name="Zhou S."/>
            <person name="Mudge J."/>
            <person name="Bharti A.K."/>
            <person name="Murray J.D."/>
            <person name="Naoumkina M.A."/>
            <person name="Rosen B."/>
            <person name="Silverstein K.A."/>
            <person name="Tang H."/>
            <person name="Rombauts S."/>
            <person name="Zhao P.X."/>
            <person name="Zhou P."/>
            <person name="Barbe V."/>
            <person name="Bardou P."/>
            <person name="Bechner M."/>
            <person name="Bellec A."/>
            <person name="Berger A."/>
            <person name="Berges H."/>
            <person name="Bidwell S."/>
            <person name="Bisseling T."/>
            <person name="Choisne N."/>
            <person name="Couloux A."/>
            <person name="Denny R."/>
            <person name="Deshpande S."/>
            <person name="Dai X."/>
            <person name="Doyle J.J."/>
            <person name="Dudez A.M."/>
            <person name="Farmer A.D."/>
            <person name="Fouteau S."/>
            <person name="Franken C."/>
            <person name="Gibelin C."/>
            <person name="Gish J."/>
            <person name="Goldstein S."/>
            <person name="Gonzalez A.J."/>
            <person name="Green P.J."/>
            <person name="Hallab A."/>
            <person name="Hartog M."/>
            <person name="Hua A."/>
            <person name="Humphray S.J."/>
            <person name="Jeong D.H."/>
            <person name="Jing Y."/>
            <person name="Jocker A."/>
            <person name="Kenton S.M."/>
            <person name="Kim D.J."/>
            <person name="Klee K."/>
            <person name="Lai H."/>
            <person name="Lang C."/>
            <person name="Lin S."/>
            <person name="Macmil S.L."/>
            <person name="Magdelenat G."/>
            <person name="Matthews L."/>
            <person name="McCorrison J."/>
            <person name="Monaghan E.L."/>
            <person name="Mun J.H."/>
            <person name="Najar F.Z."/>
            <person name="Nicholson C."/>
            <person name="Noirot C."/>
            <person name="O'Bleness M."/>
            <person name="Paule C.R."/>
            <person name="Poulain J."/>
            <person name="Prion F."/>
            <person name="Qin B."/>
            <person name="Qu C."/>
            <person name="Retzel E.F."/>
            <person name="Riddle C."/>
            <person name="Sallet E."/>
            <person name="Samain S."/>
            <person name="Samson N."/>
            <person name="Sanders I."/>
            <person name="Saurat O."/>
            <person name="Scarpelli C."/>
            <person name="Schiex T."/>
            <person name="Segurens B."/>
            <person name="Severin A.J."/>
            <person name="Sherrier D.J."/>
            <person name="Shi R."/>
            <person name="Sims S."/>
            <person name="Singer S.R."/>
            <person name="Sinharoy S."/>
            <person name="Sterck L."/>
            <person name="Viollet A."/>
            <person name="Wang B.B."/>
            <person name="Wang K."/>
            <person name="Wang M."/>
            <person name="Wang X."/>
            <person name="Warfsmann J."/>
            <person name="Weissenbach J."/>
            <person name="White D.D."/>
            <person name="White J.D."/>
            <person name="Wiley G.B."/>
            <person name="Wincker P."/>
            <person name="Xing Y."/>
            <person name="Yang L."/>
            <person name="Yao Z."/>
            <person name="Ying F."/>
            <person name="Zhai J."/>
            <person name="Zhou L."/>
            <person name="Zuber A."/>
            <person name="Denarie J."/>
            <person name="Dixon R.A."/>
            <person name="May G.D."/>
            <person name="Schwartz D.C."/>
            <person name="Rogers J."/>
            <person name="Quetier F."/>
            <person name="Town C.D."/>
            <person name="Roe B.A."/>
        </authorList>
    </citation>
    <scope>NUCLEOTIDE SEQUENCE [LARGE SCALE GENOMIC DNA]</scope>
    <source>
        <strain evidence="10">A17</strain>
        <strain evidence="12 13">cv. Jemalong A17</strain>
    </source>
</reference>
<evidence type="ECO:0000313" key="10">
    <source>
        <dbReference type="EMBL" id="KEH18798.1"/>
    </source>
</evidence>
<reference evidence="10 13" key="2">
    <citation type="journal article" date="2014" name="BMC Genomics">
        <title>An improved genome release (version Mt4.0) for the model legume Medicago truncatula.</title>
        <authorList>
            <person name="Tang H."/>
            <person name="Krishnakumar V."/>
            <person name="Bidwell S."/>
            <person name="Rosen B."/>
            <person name="Chan A."/>
            <person name="Zhou S."/>
            <person name="Gentzbittel L."/>
            <person name="Childs K.L."/>
            <person name="Yandell M."/>
            <person name="Gundlach H."/>
            <person name="Mayer K.F."/>
            <person name="Schwartz D.C."/>
            <person name="Town C.D."/>
        </authorList>
    </citation>
    <scope>GENOME REANNOTATION</scope>
    <source>
        <strain evidence="10">A17</strain>
        <strain evidence="12 13">cv. Jemalong A17</strain>
    </source>
</reference>
<dbReference type="AlphaFoldDB" id="A0A072TPN3"/>
<feature type="region of interest" description="Disordered" evidence="8">
    <location>
        <begin position="89"/>
        <end position="111"/>
    </location>
</feature>
<dbReference type="InterPro" id="IPR036576">
    <property type="entry name" value="WRKY_dom_sf"/>
</dbReference>
<keyword evidence="5" id="KW-0539">Nucleus</keyword>
<dbReference type="FunFam" id="2.20.25.80:FF:000007">
    <property type="entry name" value="WRKY transcription factor 22"/>
    <property type="match status" value="1"/>
</dbReference>
<dbReference type="HOGENOM" id="CLU_029232_0_1_1"/>
<dbReference type="InterPro" id="IPR044810">
    <property type="entry name" value="WRKY_plant"/>
</dbReference>
<dbReference type="GO" id="GO:0005634">
    <property type="term" value="C:nucleus"/>
    <property type="evidence" value="ECO:0000318"/>
    <property type="project" value="GO_Central"/>
</dbReference>
<dbReference type="STRING" id="3880.A0A072TPN3"/>
<dbReference type="SUPFAM" id="SSF118290">
    <property type="entry name" value="WRKY DNA-binding domain"/>
    <property type="match status" value="1"/>
</dbReference>
<evidence type="ECO:0000256" key="6">
    <source>
        <dbReference type="ARBA" id="ARBA00060761"/>
    </source>
</evidence>
<evidence type="ECO:0000313" key="12">
    <source>
        <dbReference type="EnsemblPlants" id="KEH18798"/>
    </source>
</evidence>
<gene>
    <name evidence="12" type="primary">25500825</name>
    <name evidence="10" type="ordered locus">MTR_8g028565</name>
    <name evidence="11" type="ORF">MtrunA17_Chr8g0348311</name>
</gene>
<dbReference type="PANTHER" id="PTHR32096:SF61">
    <property type="entry name" value="WRKY TRANSCRIPTION FACTOR 22"/>
    <property type="match status" value="1"/>
</dbReference>
<protein>
    <submittedName>
        <fullName evidence="11">Putative transcription factor WRKY family</fullName>
    </submittedName>
    <submittedName>
        <fullName evidence="10">WRKY family transcription factor</fullName>
    </submittedName>
</protein>
<evidence type="ECO:0000256" key="3">
    <source>
        <dbReference type="ARBA" id="ARBA00023125"/>
    </source>
</evidence>
<feature type="compositionally biased region" description="Polar residues" evidence="8">
    <location>
        <begin position="217"/>
        <end position="254"/>
    </location>
</feature>
<dbReference type="EnsemblPlants" id="KEH18798">
    <property type="protein sequence ID" value="KEH18798"/>
    <property type="gene ID" value="MTR_8g028565"/>
</dbReference>
<dbReference type="InterPro" id="IPR003657">
    <property type="entry name" value="WRKY_dom"/>
</dbReference>
<keyword evidence="13" id="KW-1185">Reference proteome</keyword>
<comment type="subcellular location">
    <subcellularLocation>
        <location evidence="1">Nucleus</location>
    </subcellularLocation>
</comment>
<evidence type="ECO:0000256" key="7">
    <source>
        <dbReference type="SAM" id="Coils"/>
    </source>
</evidence>
<dbReference type="PROSITE" id="PS50811">
    <property type="entry name" value="WRKY"/>
    <property type="match status" value="1"/>
</dbReference>
<evidence type="ECO:0000256" key="8">
    <source>
        <dbReference type="SAM" id="MobiDB-lite"/>
    </source>
</evidence>
<dbReference type="EMBL" id="PSQE01000008">
    <property type="protein sequence ID" value="RHN39841.1"/>
    <property type="molecule type" value="Genomic_DNA"/>
</dbReference>
<dbReference type="GO" id="GO:0000976">
    <property type="term" value="F:transcription cis-regulatory region binding"/>
    <property type="evidence" value="ECO:0000318"/>
    <property type="project" value="GO_Central"/>
</dbReference>
<evidence type="ECO:0000313" key="14">
    <source>
        <dbReference type="Proteomes" id="UP000265566"/>
    </source>
</evidence>
<feature type="region of interest" description="Disordered" evidence="8">
    <location>
        <begin position="208"/>
        <end position="264"/>
    </location>
</feature>